<dbReference type="Gene3D" id="1.10.340.70">
    <property type="match status" value="1"/>
</dbReference>
<comment type="caution">
    <text evidence="4">The sequence shown here is derived from an EMBL/GenBank/DDBJ whole genome shotgun (WGS) entry which is preliminary data.</text>
</comment>
<dbReference type="Pfam" id="PF17921">
    <property type="entry name" value="Integrase_H2C2"/>
    <property type="match status" value="1"/>
</dbReference>
<feature type="region of interest" description="Disordered" evidence="1">
    <location>
        <begin position="147"/>
        <end position="205"/>
    </location>
</feature>
<gene>
    <name evidence="4" type="ORF">N658DRAFT_502360</name>
    <name evidence="3" type="ORF">N658DRAFT_502426</name>
</gene>
<protein>
    <recommendedName>
        <fullName evidence="2">Integrase zinc-binding domain-containing protein</fullName>
    </recommendedName>
</protein>
<evidence type="ECO:0000313" key="4">
    <source>
        <dbReference type="EMBL" id="KAK4095756.1"/>
    </source>
</evidence>
<dbReference type="AlphaFoldDB" id="A0AAN6SWM9"/>
<evidence type="ECO:0000313" key="5">
    <source>
        <dbReference type="Proteomes" id="UP001305647"/>
    </source>
</evidence>
<dbReference type="EMBL" id="MU863809">
    <property type="protein sequence ID" value="KAK4095705.1"/>
    <property type="molecule type" value="Genomic_DNA"/>
</dbReference>
<reference evidence="4" key="2">
    <citation type="submission" date="2023-05" db="EMBL/GenBank/DDBJ databases">
        <authorList>
            <consortium name="Lawrence Berkeley National Laboratory"/>
            <person name="Steindorff A."/>
            <person name="Hensen N."/>
            <person name="Bonometti L."/>
            <person name="Westerberg I."/>
            <person name="Brannstrom I.O."/>
            <person name="Guillou S."/>
            <person name="Cros-Aarteil S."/>
            <person name="Calhoun S."/>
            <person name="Haridas S."/>
            <person name="Kuo A."/>
            <person name="Mondo S."/>
            <person name="Pangilinan J."/>
            <person name="Riley R."/>
            <person name="Labutti K."/>
            <person name="Andreopoulos B."/>
            <person name="Lipzen A."/>
            <person name="Chen C."/>
            <person name="Yanf M."/>
            <person name="Daum C."/>
            <person name="Ng V."/>
            <person name="Clum A."/>
            <person name="Ohm R."/>
            <person name="Martin F."/>
            <person name="Silar P."/>
            <person name="Natvig D."/>
            <person name="Lalanne C."/>
            <person name="Gautier V."/>
            <person name="Ament-Velasquez S.L."/>
            <person name="Kruys A."/>
            <person name="Hutchinson M.I."/>
            <person name="Powell A.J."/>
            <person name="Barry K."/>
            <person name="Miller A.N."/>
            <person name="Grigoriev I.V."/>
            <person name="Debuchy R."/>
            <person name="Gladieux P."/>
            <person name="Thoren M.H."/>
            <person name="Johannesson H."/>
        </authorList>
    </citation>
    <scope>NUCLEOTIDE SEQUENCE</scope>
    <source>
        <strain evidence="4">CBS 757.83</strain>
    </source>
</reference>
<dbReference type="EMBL" id="MU863795">
    <property type="protein sequence ID" value="KAK4095756.1"/>
    <property type="molecule type" value="Genomic_DNA"/>
</dbReference>
<proteinExistence type="predicted"/>
<evidence type="ECO:0000313" key="3">
    <source>
        <dbReference type="EMBL" id="KAK4095705.1"/>
    </source>
</evidence>
<evidence type="ECO:0000256" key="1">
    <source>
        <dbReference type="SAM" id="MobiDB-lite"/>
    </source>
</evidence>
<accession>A0AAN6SWM9</accession>
<dbReference type="InterPro" id="IPR041588">
    <property type="entry name" value="Integrase_H2C2"/>
</dbReference>
<evidence type="ECO:0000259" key="2">
    <source>
        <dbReference type="Pfam" id="PF17921"/>
    </source>
</evidence>
<keyword evidence="5" id="KW-1185">Reference proteome</keyword>
<sequence length="205" mass="23490">MASDSIISNSPFNFTPSTRTEFLSYLEENSNKRRISQLDRQGLIEWLCNSHAPPSSQKEFSRRNYVRKNFTWDESGQALVAVAKKSKKKDRKVVTEDEIFDVVERVHASNGHAGWDATWRDISDSYYGILRADVIFLLKRCEVCAQNPRKRPKGSGRTGPEHSRVTDPSAPNFGIDDLFFDHWPPFSPQDRDRDGWKPQGSAIEN</sequence>
<name>A0AAN6SWM9_9PEZI</name>
<organism evidence="4 5">
    <name type="scientific">Parathielavia hyrcaniae</name>
    <dbReference type="NCBI Taxonomy" id="113614"/>
    <lineage>
        <taxon>Eukaryota</taxon>
        <taxon>Fungi</taxon>
        <taxon>Dikarya</taxon>
        <taxon>Ascomycota</taxon>
        <taxon>Pezizomycotina</taxon>
        <taxon>Sordariomycetes</taxon>
        <taxon>Sordariomycetidae</taxon>
        <taxon>Sordariales</taxon>
        <taxon>Chaetomiaceae</taxon>
        <taxon>Parathielavia</taxon>
    </lineage>
</organism>
<dbReference type="Proteomes" id="UP001305647">
    <property type="component" value="Unassembled WGS sequence"/>
</dbReference>
<reference evidence="4" key="1">
    <citation type="journal article" date="2023" name="Mol. Phylogenet. Evol.">
        <title>Genome-scale phylogeny and comparative genomics of the fungal order Sordariales.</title>
        <authorList>
            <person name="Hensen N."/>
            <person name="Bonometti L."/>
            <person name="Westerberg I."/>
            <person name="Brannstrom I.O."/>
            <person name="Guillou S."/>
            <person name="Cros-Aarteil S."/>
            <person name="Calhoun S."/>
            <person name="Haridas S."/>
            <person name="Kuo A."/>
            <person name="Mondo S."/>
            <person name="Pangilinan J."/>
            <person name="Riley R."/>
            <person name="LaButti K."/>
            <person name="Andreopoulos B."/>
            <person name="Lipzen A."/>
            <person name="Chen C."/>
            <person name="Yan M."/>
            <person name="Daum C."/>
            <person name="Ng V."/>
            <person name="Clum A."/>
            <person name="Steindorff A."/>
            <person name="Ohm R.A."/>
            <person name="Martin F."/>
            <person name="Silar P."/>
            <person name="Natvig D.O."/>
            <person name="Lalanne C."/>
            <person name="Gautier V."/>
            <person name="Ament-Velasquez S.L."/>
            <person name="Kruys A."/>
            <person name="Hutchinson M.I."/>
            <person name="Powell A.J."/>
            <person name="Barry K."/>
            <person name="Miller A.N."/>
            <person name="Grigoriev I.V."/>
            <person name="Debuchy R."/>
            <person name="Gladieux P."/>
            <person name="Hiltunen Thoren M."/>
            <person name="Johannesson H."/>
        </authorList>
    </citation>
    <scope>NUCLEOTIDE SEQUENCE</scope>
    <source>
        <strain evidence="4">CBS 757.83</strain>
    </source>
</reference>
<feature type="domain" description="Integrase zinc-binding" evidence="2">
    <location>
        <begin position="96"/>
        <end position="147"/>
    </location>
</feature>